<keyword evidence="2" id="KW-0812">Transmembrane</keyword>
<feature type="compositionally biased region" description="Polar residues" evidence="1">
    <location>
        <begin position="325"/>
        <end position="335"/>
    </location>
</feature>
<dbReference type="EMBL" id="CACVBS010000036">
    <property type="protein sequence ID" value="CAA7262543.1"/>
    <property type="molecule type" value="Genomic_DNA"/>
</dbReference>
<dbReference type="PANTHER" id="PTHR40465:SF1">
    <property type="entry name" value="DUF6534 DOMAIN-CONTAINING PROTEIN"/>
    <property type="match status" value="1"/>
</dbReference>
<keyword evidence="5" id="KW-1185">Reference proteome</keyword>
<dbReference type="Proteomes" id="UP000467700">
    <property type="component" value="Unassembled WGS sequence"/>
</dbReference>
<feature type="compositionally biased region" description="Basic and acidic residues" evidence="1">
    <location>
        <begin position="336"/>
        <end position="346"/>
    </location>
</feature>
<feature type="region of interest" description="Disordered" evidence="1">
    <location>
        <begin position="323"/>
        <end position="346"/>
    </location>
</feature>
<name>A0A8S0WHR6_CYCAE</name>
<evidence type="ECO:0000313" key="5">
    <source>
        <dbReference type="Proteomes" id="UP000467700"/>
    </source>
</evidence>
<gene>
    <name evidence="4" type="ORF">AAE3_LOCUS4739</name>
</gene>
<feature type="transmembrane region" description="Helical" evidence="2">
    <location>
        <begin position="130"/>
        <end position="157"/>
    </location>
</feature>
<feature type="domain" description="DUF6534" evidence="3">
    <location>
        <begin position="180"/>
        <end position="263"/>
    </location>
</feature>
<dbReference type="OrthoDB" id="3214861at2759"/>
<dbReference type="AlphaFoldDB" id="A0A8S0WHR6"/>
<keyword evidence="2" id="KW-0472">Membrane</keyword>
<dbReference type="Pfam" id="PF20152">
    <property type="entry name" value="DUF6534"/>
    <property type="match status" value="1"/>
</dbReference>
<dbReference type="PANTHER" id="PTHR40465">
    <property type="entry name" value="CHROMOSOME 1, WHOLE GENOME SHOTGUN SEQUENCE"/>
    <property type="match status" value="1"/>
</dbReference>
<comment type="caution">
    <text evidence="4">The sequence shown here is derived from an EMBL/GenBank/DDBJ whole genome shotgun (WGS) entry which is preliminary data.</text>
</comment>
<evidence type="ECO:0000259" key="3">
    <source>
        <dbReference type="Pfam" id="PF20152"/>
    </source>
</evidence>
<protein>
    <recommendedName>
        <fullName evidence="3">DUF6534 domain-containing protein</fullName>
    </recommendedName>
</protein>
<organism evidence="4 5">
    <name type="scientific">Cyclocybe aegerita</name>
    <name type="common">Black poplar mushroom</name>
    <name type="synonym">Agrocybe aegerita</name>
    <dbReference type="NCBI Taxonomy" id="1973307"/>
    <lineage>
        <taxon>Eukaryota</taxon>
        <taxon>Fungi</taxon>
        <taxon>Dikarya</taxon>
        <taxon>Basidiomycota</taxon>
        <taxon>Agaricomycotina</taxon>
        <taxon>Agaricomycetes</taxon>
        <taxon>Agaricomycetidae</taxon>
        <taxon>Agaricales</taxon>
        <taxon>Agaricineae</taxon>
        <taxon>Bolbitiaceae</taxon>
        <taxon>Cyclocybe</taxon>
    </lineage>
</organism>
<evidence type="ECO:0000256" key="1">
    <source>
        <dbReference type="SAM" id="MobiDB-lite"/>
    </source>
</evidence>
<feature type="transmembrane region" description="Helical" evidence="2">
    <location>
        <begin position="59"/>
        <end position="84"/>
    </location>
</feature>
<accession>A0A8S0WHR6</accession>
<feature type="transmembrane region" description="Helical" evidence="2">
    <location>
        <begin position="22"/>
        <end position="47"/>
    </location>
</feature>
<evidence type="ECO:0000256" key="2">
    <source>
        <dbReference type="SAM" id="Phobius"/>
    </source>
</evidence>
<dbReference type="InterPro" id="IPR045339">
    <property type="entry name" value="DUF6534"/>
</dbReference>
<feature type="transmembrane region" description="Helical" evidence="2">
    <location>
        <begin position="169"/>
        <end position="193"/>
    </location>
</feature>
<feature type="transmembrane region" description="Helical" evidence="2">
    <location>
        <begin position="96"/>
        <end position="118"/>
    </location>
</feature>
<evidence type="ECO:0000313" key="4">
    <source>
        <dbReference type="EMBL" id="CAA7262543.1"/>
    </source>
</evidence>
<sequence length="346" mass="38486">MSASPAMVPPGAMLPPKFDNTLGALLVGGLVAMALWGITCVQTYNYYMRVNKDRVYLKLMVGFLWALDTFDSALNGHILYYYMVSNYLNPLAIFKPVWSVIIHVAATSISNFLIRTLFAHRIFRLSKGNLLLTAWVMAISLSDLIVGITITVKAFGIPSFPDLDRLSGLMYTTFALGTGSDLSVALALSWLLYRSQTGFRRTDSLIRMLMMYTVNTGMIVAIDASLGMILYIVMPNNFIFLGFYLLLSKLYLNSYLATLNARELLRGERNGEMVSIHLSQISQSRRYDVENSIPTIVNEKTSTGKSENTLAISIQTLIDKKIDDGSNSAVNSPRDNSPRDEIPRAV</sequence>
<reference evidence="4 5" key="1">
    <citation type="submission" date="2020-01" db="EMBL/GenBank/DDBJ databases">
        <authorList>
            <person name="Gupta K D."/>
        </authorList>
    </citation>
    <scope>NUCLEOTIDE SEQUENCE [LARGE SCALE GENOMIC DNA]</scope>
</reference>
<proteinExistence type="predicted"/>
<keyword evidence="2" id="KW-1133">Transmembrane helix</keyword>